<dbReference type="Proteomes" id="UP000054826">
    <property type="component" value="Unassembled WGS sequence"/>
</dbReference>
<feature type="compositionally biased region" description="Basic residues" evidence="1">
    <location>
        <begin position="68"/>
        <end position="98"/>
    </location>
</feature>
<feature type="compositionally biased region" description="Basic residues" evidence="1">
    <location>
        <begin position="141"/>
        <end position="157"/>
    </location>
</feature>
<organism evidence="2 3">
    <name type="scientific">Trichinella pseudospiralis</name>
    <name type="common">Parasitic roundworm</name>
    <dbReference type="NCBI Taxonomy" id="6337"/>
    <lineage>
        <taxon>Eukaryota</taxon>
        <taxon>Metazoa</taxon>
        <taxon>Ecdysozoa</taxon>
        <taxon>Nematoda</taxon>
        <taxon>Enoplea</taxon>
        <taxon>Dorylaimia</taxon>
        <taxon>Trichinellida</taxon>
        <taxon>Trichinellidae</taxon>
        <taxon>Trichinella</taxon>
    </lineage>
</organism>
<protein>
    <submittedName>
        <fullName evidence="2">Uncharacterized protein</fullName>
    </submittedName>
</protein>
<feature type="compositionally biased region" description="Low complexity" evidence="1">
    <location>
        <begin position="158"/>
        <end position="167"/>
    </location>
</feature>
<evidence type="ECO:0000256" key="1">
    <source>
        <dbReference type="SAM" id="MobiDB-lite"/>
    </source>
</evidence>
<feature type="compositionally biased region" description="Basic residues" evidence="1">
    <location>
        <begin position="193"/>
        <end position="204"/>
    </location>
</feature>
<dbReference type="AlphaFoldDB" id="A0A0V1K063"/>
<feature type="compositionally biased region" description="Low complexity" evidence="1">
    <location>
        <begin position="56"/>
        <end position="67"/>
    </location>
</feature>
<proteinExistence type="predicted"/>
<comment type="caution">
    <text evidence="2">The sequence shown here is derived from an EMBL/GenBank/DDBJ whole genome shotgun (WGS) entry which is preliminary data.</text>
</comment>
<gene>
    <name evidence="2" type="ORF">T4C_6261</name>
</gene>
<feature type="compositionally biased region" description="Low complexity" evidence="1">
    <location>
        <begin position="99"/>
        <end position="110"/>
    </location>
</feature>
<feature type="region of interest" description="Disordered" evidence="1">
    <location>
        <begin position="1"/>
        <end position="110"/>
    </location>
</feature>
<dbReference type="EMBL" id="JYDV01000026">
    <property type="protein sequence ID" value="KRZ40573.1"/>
    <property type="molecule type" value="Genomic_DNA"/>
</dbReference>
<feature type="region of interest" description="Disordered" evidence="1">
    <location>
        <begin position="138"/>
        <end position="204"/>
    </location>
</feature>
<evidence type="ECO:0000313" key="3">
    <source>
        <dbReference type="Proteomes" id="UP000054826"/>
    </source>
</evidence>
<feature type="compositionally biased region" description="Basic residues" evidence="1">
    <location>
        <begin position="168"/>
        <end position="185"/>
    </location>
</feature>
<sequence>MKQNSNPRRTSSMKRWNVRQTEWHSYLMKRNTNKTALRMSNKITPSAPSEKRKEMSSMPSSISSRSVGRYRRSRSRTGSRTRRQRRPRSRSRSLRRSPRQSLSPSSRLGLQRKTSAVALDGDDISAEIICPSCLQSLQSRSRSRSITKRKSLGKKVAGKAAAKSTSKSGRKPSRSKKKSVKKSNRKAVSIRSTKSRRKRSSLKLTTRKKRIDVEVETLDRQAMVLSCHEKISITLSDQLEYLNVDYIDCSLSKSILHVLF</sequence>
<evidence type="ECO:0000313" key="2">
    <source>
        <dbReference type="EMBL" id="KRZ40573.1"/>
    </source>
</evidence>
<reference evidence="2 3" key="1">
    <citation type="submission" date="2015-01" db="EMBL/GenBank/DDBJ databases">
        <title>Evolution of Trichinella species and genotypes.</title>
        <authorList>
            <person name="Korhonen P.K."/>
            <person name="Edoardo P."/>
            <person name="Giuseppe L.R."/>
            <person name="Gasser R.B."/>
        </authorList>
    </citation>
    <scope>NUCLEOTIDE SEQUENCE [LARGE SCALE GENOMIC DNA]</scope>
    <source>
        <strain evidence="2">ISS176</strain>
    </source>
</reference>
<accession>A0A0V1K063</accession>
<name>A0A0V1K063_TRIPS</name>
<feature type="compositionally biased region" description="Polar residues" evidence="1">
    <location>
        <begin position="1"/>
        <end position="20"/>
    </location>
</feature>